<organism evidence="8 9">
    <name type="scientific">Sphingobacterium kitahiroshimense</name>
    <dbReference type="NCBI Taxonomy" id="470446"/>
    <lineage>
        <taxon>Bacteria</taxon>
        <taxon>Pseudomonadati</taxon>
        <taxon>Bacteroidota</taxon>
        <taxon>Sphingobacteriia</taxon>
        <taxon>Sphingobacteriales</taxon>
        <taxon>Sphingobacteriaceae</taxon>
        <taxon>Sphingobacterium</taxon>
    </lineage>
</organism>
<keyword evidence="4 6" id="KW-0472">Membrane</keyword>
<keyword evidence="5" id="KW-0175">Coiled coil</keyword>
<dbReference type="EMBL" id="JBDJNQ010000001">
    <property type="protein sequence ID" value="MEN5375701.1"/>
    <property type="molecule type" value="Genomic_DNA"/>
</dbReference>
<accession>A0ABV0BLS4</accession>
<dbReference type="RefSeq" id="WP_168128035.1">
    <property type="nucleotide sequence ID" value="NZ_JBDJLH010000006.1"/>
</dbReference>
<evidence type="ECO:0000313" key="9">
    <source>
        <dbReference type="Proteomes" id="UP001409291"/>
    </source>
</evidence>
<reference evidence="8 9" key="1">
    <citation type="submission" date="2024-04" db="EMBL/GenBank/DDBJ databases">
        <title>WGS of bacteria from Torrens River.</title>
        <authorList>
            <person name="Wyrsch E.R."/>
            <person name="Drigo B."/>
        </authorList>
    </citation>
    <scope>NUCLEOTIDE SEQUENCE [LARGE SCALE GENOMIC DNA]</scope>
    <source>
        <strain evidence="8 9">TWI391</strain>
    </source>
</reference>
<proteinExistence type="predicted"/>
<gene>
    <name evidence="8" type="ORF">ABE541_00325</name>
</gene>
<feature type="domain" description="DUF1232" evidence="7">
    <location>
        <begin position="67"/>
        <end position="99"/>
    </location>
</feature>
<keyword evidence="3 6" id="KW-1133">Transmembrane helix</keyword>
<keyword evidence="2 6" id="KW-0812">Transmembrane</keyword>
<feature type="transmembrane region" description="Helical" evidence="6">
    <location>
        <begin position="63"/>
        <end position="79"/>
    </location>
</feature>
<evidence type="ECO:0000256" key="6">
    <source>
        <dbReference type="SAM" id="Phobius"/>
    </source>
</evidence>
<keyword evidence="9" id="KW-1185">Reference proteome</keyword>
<evidence type="ECO:0000259" key="7">
    <source>
        <dbReference type="Pfam" id="PF06803"/>
    </source>
</evidence>
<comment type="subcellular location">
    <subcellularLocation>
        <location evidence="1">Endomembrane system</location>
        <topology evidence="1">Multi-pass membrane protein</topology>
    </subcellularLocation>
</comment>
<dbReference type="Pfam" id="PF06803">
    <property type="entry name" value="DUF1232"/>
    <property type="match status" value="1"/>
</dbReference>
<sequence>MKKQFLGKALALFERFKTHKITSADLEEAEQKAKNLDVRKEDFQLLIAMCKDTFSGKYKMNKWNLSVIVATIIYVISPLDAIPDVIPVLGWIDDVTIIGYAISKLSEEILKYKLFSKQSIVVES</sequence>
<evidence type="ECO:0000256" key="5">
    <source>
        <dbReference type="SAM" id="Coils"/>
    </source>
</evidence>
<evidence type="ECO:0000256" key="3">
    <source>
        <dbReference type="ARBA" id="ARBA00022989"/>
    </source>
</evidence>
<evidence type="ECO:0000313" key="8">
    <source>
        <dbReference type="EMBL" id="MEN5375701.1"/>
    </source>
</evidence>
<evidence type="ECO:0000256" key="4">
    <source>
        <dbReference type="ARBA" id="ARBA00023136"/>
    </source>
</evidence>
<evidence type="ECO:0000256" key="1">
    <source>
        <dbReference type="ARBA" id="ARBA00004127"/>
    </source>
</evidence>
<name>A0ABV0BLS4_9SPHI</name>
<protein>
    <submittedName>
        <fullName evidence="8">YkvA family protein</fullName>
    </submittedName>
</protein>
<dbReference type="InterPro" id="IPR010652">
    <property type="entry name" value="DUF1232"/>
</dbReference>
<dbReference type="Proteomes" id="UP001409291">
    <property type="component" value="Unassembled WGS sequence"/>
</dbReference>
<evidence type="ECO:0000256" key="2">
    <source>
        <dbReference type="ARBA" id="ARBA00022692"/>
    </source>
</evidence>
<comment type="caution">
    <text evidence="8">The sequence shown here is derived from an EMBL/GenBank/DDBJ whole genome shotgun (WGS) entry which is preliminary data.</text>
</comment>
<feature type="coiled-coil region" evidence="5">
    <location>
        <begin position="19"/>
        <end position="46"/>
    </location>
</feature>